<keyword evidence="8" id="KW-0547">Nucleotide-binding</keyword>
<evidence type="ECO:0000256" key="8">
    <source>
        <dbReference type="RuleBase" id="RU362081"/>
    </source>
</evidence>
<dbReference type="GO" id="GO:0005524">
    <property type="term" value="F:ATP binding"/>
    <property type="evidence" value="ECO:0007669"/>
    <property type="project" value="UniProtKB-UniRule"/>
</dbReference>
<dbReference type="InterPro" id="IPR051014">
    <property type="entry name" value="Cation_Transport_ATPase_IB"/>
</dbReference>
<dbReference type="CDD" id="cd02079">
    <property type="entry name" value="P-type_ATPase_HM"/>
    <property type="match status" value="1"/>
</dbReference>
<evidence type="ECO:0000256" key="9">
    <source>
        <dbReference type="SAM" id="MobiDB-lite"/>
    </source>
</evidence>
<feature type="transmembrane region" description="Helical" evidence="8">
    <location>
        <begin position="650"/>
        <end position="670"/>
    </location>
</feature>
<organism evidence="11 12">
    <name type="scientific">Cyclotella cryptica</name>
    <dbReference type="NCBI Taxonomy" id="29204"/>
    <lineage>
        <taxon>Eukaryota</taxon>
        <taxon>Sar</taxon>
        <taxon>Stramenopiles</taxon>
        <taxon>Ochrophyta</taxon>
        <taxon>Bacillariophyta</taxon>
        <taxon>Coscinodiscophyceae</taxon>
        <taxon>Thalassiosirophycidae</taxon>
        <taxon>Stephanodiscales</taxon>
        <taxon>Stephanodiscaceae</taxon>
        <taxon>Cyclotella</taxon>
    </lineage>
</organism>
<dbReference type="InterPro" id="IPR036412">
    <property type="entry name" value="HAD-like_sf"/>
</dbReference>
<feature type="region of interest" description="Disordered" evidence="9">
    <location>
        <begin position="223"/>
        <end position="247"/>
    </location>
</feature>
<dbReference type="Pfam" id="PF00122">
    <property type="entry name" value="E1-E2_ATPase"/>
    <property type="match status" value="1"/>
</dbReference>
<dbReference type="PRINTS" id="PR00120">
    <property type="entry name" value="HATPASE"/>
</dbReference>
<dbReference type="SUPFAM" id="SSF56784">
    <property type="entry name" value="HAD-like"/>
    <property type="match status" value="1"/>
</dbReference>
<name>A0ABD3QUK8_9STRA</name>
<dbReference type="NCBIfam" id="TIGR01494">
    <property type="entry name" value="ATPase_P-type"/>
    <property type="match status" value="1"/>
</dbReference>
<evidence type="ECO:0000259" key="10">
    <source>
        <dbReference type="Pfam" id="PF00122"/>
    </source>
</evidence>
<keyword evidence="3 8" id="KW-0812">Transmembrane</keyword>
<evidence type="ECO:0000256" key="6">
    <source>
        <dbReference type="ARBA" id="ARBA00022989"/>
    </source>
</evidence>
<dbReference type="PANTHER" id="PTHR48085">
    <property type="entry name" value="CADMIUM/ZINC-TRANSPORTING ATPASE HMA2-RELATED"/>
    <property type="match status" value="1"/>
</dbReference>
<dbReference type="InterPro" id="IPR023214">
    <property type="entry name" value="HAD_sf"/>
</dbReference>
<dbReference type="SUPFAM" id="SSF81653">
    <property type="entry name" value="Calcium ATPase, transduction domain A"/>
    <property type="match status" value="1"/>
</dbReference>
<feature type="transmembrane region" description="Helical" evidence="8">
    <location>
        <begin position="1234"/>
        <end position="1253"/>
    </location>
</feature>
<dbReference type="Pfam" id="PF00702">
    <property type="entry name" value="Hydrolase"/>
    <property type="match status" value="1"/>
</dbReference>
<dbReference type="SFLD" id="SFLDS00003">
    <property type="entry name" value="Haloacid_Dehalogenase"/>
    <property type="match status" value="1"/>
</dbReference>
<comment type="caution">
    <text evidence="11">The sequence shown here is derived from an EMBL/GenBank/DDBJ whole genome shotgun (WGS) entry which is preliminary data.</text>
</comment>
<gene>
    <name evidence="11" type="ORF">HJC23_003710</name>
</gene>
<comment type="similarity">
    <text evidence="2 8">Belongs to the cation transport ATPase (P-type) (TC 3.A.3) family. Type IB subfamily.</text>
</comment>
<dbReference type="Proteomes" id="UP001516023">
    <property type="component" value="Unassembled WGS sequence"/>
</dbReference>
<keyword evidence="7 8" id="KW-0472">Membrane</keyword>
<dbReference type="GO" id="GO:0046872">
    <property type="term" value="F:metal ion binding"/>
    <property type="evidence" value="ECO:0007669"/>
    <property type="project" value="UniProtKB-KW"/>
</dbReference>
<comment type="subcellular location">
    <subcellularLocation>
        <location evidence="1 8">Membrane</location>
    </subcellularLocation>
</comment>
<accession>A0ABD3QUK8</accession>
<evidence type="ECO:0000256" key="1">
    <source>
        <dbReference type="ARBA" id="ARBA00004370"/>
    </source>
</evidence>
<evidence type="ECO:0000256" key="7">
    <source>
        <dbReference type="ARBA" id="ARBA00023136"/>
    </source>
</evidence>
<evidence type="ECO:0000256" key="3">
    <source>
        <dbReference type="ARBA" id="ARBA00022692"/>
    </source>
</evidence>
<dbReference type="Gene3D" id="3.40.50.1000">
    <property type="entry name" value="HAD superfamily/HAD-like"/>
    <property type="match status" value="1"/>
</dbReference>
<proteinExistence type="inferred from homology"/>
<feature type="domain" description="P-type ATPase A" evidence="10">
    <location>
        <begin position="759"/>
        <end position="860"/>
    </location>
</feature>
<keyword evidence="12" id="KW-1185">Reference proteome</keyword>
<protein>
    <recommendedName>
        <fullName evidence="10">P-type ATPase A domain-containing protein</fullName>
    </recommendedName>
</protein>
<evidence type="ECO:0000256" key="2">
    <source>
        <dbReference type="ARBA" id="ARBA00006024"/>
    </source>
</evidence>
<sequence length="1303" mass="141919">MNALAKDGCCSGNGDGSSLCCEKNAMEESPSSNEPSCSNDSCCNNNVKQCCTDSSEPHASESCKDNVRCCNGTSTTGVPSCCKSNDENNSPVSNCCESRTSSPKIIPVARESCCNVNKNCCSSSNQQQQDEPKQHLTCLAVIRPDNTTVVVFDVKGRSRAFRSNNAYYNKQLQANKLCFSSHGAGENVDGMLTHCFDSNGEHGVPEESCTCGNEEPHLHAHVHNPEVCDDDDSNSASSAATQKRSNQRTNWRYLSQITLTLDDTDQDPLGNGMFHVPINPSMPKQCNASVGLQQHLQDRGLKIVQRECCVEKDGEGNGAQQDCEKHRKYKVQHVDHTDYLVHNEVTGDLHMEHPCTSCGENDIHGRFDLLHTRSWLDEANVSYVPRGMKKKKSREIRVHFFQEPNQEPFHLLEVFSRLFELESSRVHAVRVVDDLMVAERRPSSASAVGEVSSHRGRSQFFVEKICCASETAQIKSLLKVAGVYQVSVNTTTKMVYVDHDTNAISAADIANILNEQRFGAHVKRDFALEIATPSAIPTDIIVLSKFGISNDLRLTDAVTREKLLDEIQQYLKERFSRKDEVKNITWDSSRQTLVVEHNPYFVIAVNIANALKSSGFDKVIIELDGGADGLWALASMESNKEDFIEHHRSTVRVTVVLSGVFWIVSMLSLIGGNWDYLKYVGVVSVALGLPPIAMKAYKTLLRCHFDVNCMMLFAVLGALALQEFTEAAAVTFLFAISEALESKATSRARNALSAIICLRPEHANVINPVTKDIVVIPATAVAVGSLVRVRTGDKVPCDGVVVEGKSTIDESTLTGESRPVSKSEGMCVSGGTINLTGQLLLKTTATSDNSAVSRLIRLVEEAQINRSETEKMVDKFARVYTPFVVLAALCMATIPWAFGREVGQYWAKNALVTIVIACPCALVISTPVVYVAGLTAAAQRGVLVKGGQHLESLGRVKAISFDKTGTLSEGVFQLLHFREIGQRSRKEVLSLLAMMEAPASHPLSDAIVKGAANEQAAIPTNLELTNHTLLAGEGITAMIGDKRVYVGNKKLFRRVGLYDALPSEISVLVDGWAQAGGTTGFISMEGEGIIGAYCVADKIRGEAKSVINSLKKMGIDITMLTGDLRPSAIAIGNEIGLDEEHIKSELLPEDKLNEIRNKVSRQKEAERCWKSKQSVMMVGDGVNDGPALALADVSVAMGGGSSLAMETADITLMDSNLEKLFYIVRTGRRVIRTIIENIVISLFLKALVVSLMFAGWGSLWAAIASDVGAMLIVTLNGMKLLPSTRSENGLIAKETRNTPDAEV</sequence>
<dbReference type="PROSITE" id="PS01229">
    <property type="entry name" value="COF_2"/>
    <property type="match status" value="1"/>
</dbReference>
<feature type="transmembrane region" description="Helical" evidence="8">
    <location>
        <begin position="879"/>
        <end position="898"/>
    </location>
</feature>
<dbReference type="SFLD" id="SFLDG00002">
    <property type="entry name" value="C1.7:_P-type_atpase_like"/>
    <property type="match status" value="1"/>
</dbReference>
<evidence type="ECO:0000313" key="11">
    <source>
        <dbReference type="EMBL" id="KAL3803656.1"/>
    </source>
</evidence>
<dbReference type="InterPro" id="IPR044492">
    <property type="entry name" value="P_typ_ATPase_HD_dom"/>
</dbReference>
<dbReference type="Gene3D" id="2.70.150.10">
    <property type="entry name" value="Calcium-transporting ATPase, cytoplasmic transduction domain A"/>
    <property type="match status" value="1"/>
</dbReference>
<feature type="transmembrane region" description="Helical" evidence="8">
    <location>
        <begin position="676"/>
        <end position="694"/>
    </location>
</feature>
<keyword evidence="8" id="KW-0067">ATP-binding</keyword>
<dbReference type="FunFam" id="2.70.150.10:FF:000002">
    <property type="entry name" value="Copper-transporting ATPase 1, putative"/>
    <property type="match status" value="1"/>
</dbReference>
<dbReference type="EMBL" id="JABMIG020000012">
    <property type="protein sequence ID" value="KAL3803656.1"/>
    <property type="molecule type" value="Genomic_DNA"/>
</dbReference>
<dbReference type="PRINTS" id="PR00119">
    <property type="entry name" value="CATATPASE"/>
</dbReference>
<dbReference type="NCBIfam" id="TIGR01525">
    <property type="entry name" value="ATPase-IB_hvy"/>
    <property type="match status" value="1"/>
</dbReference>
<dbReference type="InterPro" id="IPR027256">
    <property type="entry name" value="P-typ_ATPase_IB"/>
</dbReference>
<dbReference type="InterPro" id="IPR059000">
    <property type="entry name" value="ATPase_P-type_domA"/>
</dbReference>
<dbReference type="SUPFAM" id="SSF55008">
    <property type="entry name" value="HMA, heavy metal-associated domain"/>
    <property type="match status" value="1"/>
</dbReference>
<dbReference type="InterPro" id="IPR008250">
    <property type="entry name" value="ATPase_P-typ_transduc_dom_A_sf"/>
</dbReference>
<evidence type="ECO:0000256" key="4">
    <source>
        <dbReference type="ARBA" id="ARBA00022723"/>
    </source>
</evidence>
<dbReference type="SFLD" id="SFLDF00027">
    <property type="entry name" value="p-type_atpase"/>
    <property type="match status" value="1"/>
</dbReference>
<dbReference type="GO" id="GO:0016020">
    <property type="term" value="C:membrane"/>
    <property type="evidence" value="ECO:0007669"/>
    <property type="project" value="UniProtKB-SubCell"/>
</dbReference>
<dbReference type="InterPro" id="IPR036163">
    <property type="entry name" value="HMA_dom_sf"/>
</dbReference>
<dbReference type="Gene3D" id="3.30.70.100">
    <property type="match status" value="1"/>
</dbReference>
<dbReference type="PANTHER" id="PTHR48085:SF5">
    <property type="entry name" value="CADMIUM_ZINC-TRANSPORTING ATPASE HMA4-RELATED"/>
    <property type="match status" value="1"/>
</dbReference>
<dbReference type="InterPro" id="IPR023299">
    <property type="entry name" value="ATPase_P-typ_cyto_dom_N"/>
</dbReference>
<evidence type="ECO:0000256" key="5">
    <source>
        <dbReference type="ARBA" id="ARBA00022967"/>
    </source>
</evidence>
<reference evidence="11 12" key="1">
    <citation type="journal article" date="2020" name="G3 (Bethesda)">
        <title>Improved Reference Genome for Cyclotella cryptica CCMP332, a Model for Cell Wall Morphogenesis, Salinity Adaptation, and Lipid Production in Diatoms (Bacillariophyta).</title>
        <authorList>
            <person name="Roberts W.R."/>
            <person name="Downey K.M."/>
            <person name="Ruck E.C."/>
            <person name="Traller J.C."/>
            <person name="Alverson A.J."/>
        </authorList>
    </citation>
    <scope>NUCLEOTIDE SEQUENCE [LARGE SCALE GENOMIC DNA]</scope>
    <source>
        <strain evidence="11 12">CCMP332</strain>
    </source>
</reference>
<keyword evidence="5" id="KW-1278">Translocase</keyword>
<keyword evidence="6 8" id="KW-1133">Transmembrane helix</keyword>
<keyword evidence="4 8" id="KW-0479">Metal-binding</keyword>
<evidence type="ECO:0000313" key="12">
    <source>
        <dbReference type="Proteomes" id="UP001516023"/>
    </source>
</evidence>
<feature type="transmembrane region" description="Helical" evidence="8">
    <location>
        <begin position="910"/>
        <end position="932"/>
    </location>
</feature>
<dbReference type="InterPro" id="IPR001757">
    <property type="entry name" value="P_typ_ATPase"/>
</dbReference>
<dbReference type="Gene3D" id="3.40.1110.10">
    <property type="entry name" value="Calcium-transporting ATPase, cytoplasmic domain N"/>
    <property type="match status" value="1"/>
</dbReference>
<dbReference type="SUPFAM" id="SSF81665">
    <property type="entry name" value="Calcium ATPase, transmembrane domain M"/>
    <property type="match status" value="1"/>
</dbReference>
<dbReference type="InterPro" id="IPR023298">
    <property type="entry name" value="ATPase_P-typ_TM_dom_sf"/>
</dbReference>